<reference evidence="1" key="1">
    <citation type="submission" date="2022-12" db="EMBL/GenBank/DDBJ databases">
        <title>Draft genome assemblies for two species of Escallonia (Escalloniales).</title>
        <authorList>
            <person name="Chanderbali A."/>
            <person name="Dervinis C."/>
            <person name="Anghel I."/>
            <person name="Soltis D."/>
            <person name="Soltis P."/>
            <person name="Zapata F."/>
        </authorList>
    </citation>
    <scope>NUCLEOTIDE SEQUENCE</scope>
    <source>
        <strain evidence="1">UCBG92.1500</strain>
        <tissue evidence="1">Leaf</tissue>
    </source>
</reference>
<dbReference type="PANTHER" id="PTHR10993">
    <property type="entry name" value="OCTANOYLTRANSFERASE"/>
    <property type="match status" value="1"/>
</dbReference>
<dbReference type="GO" id="GO:0009249">
    <property type="term" value="P:protein lipoylation"/>
    <property type="evidence" value="ECO:0007669"/>
    <property type="project" value="TreeGrafter"/>
</dbReference>
<dbReference type="Proteomes" id="UP001187471">
    <property type="component" value="Unassembled WGS sequence"/>
</dbReference>
<sequence>MPTLLEVGYDITVKKDWFKALQASGGLEISRKKGIAHRDASSLSKSIVDVVLEHTTERALTHHSAMRVRRVLEVFRMGTVNYLDALKLQEKLVTDRKALAFHGPHQAILYPIISLRDIGHGARNYVEKLKSSMIELASLYGVKARAGQAGETRRFKRETNETLPAEEVIDEQLISCFARLFGYTSIIWKDAASKLSSTSKTE</sequence>
<dbReference type="GO" id="GO:0033819">
    <property type="term" value="F:lipoyl(octanoyl) transferase activity"/>
    <property type="evidence" value="ECO:0007669"/>
    <property type="project" value="TreeGrafter"/>
</dbReference>
<keyword evidence="2" id="KW-1185">Reference proteome</keyword>
<dbReference type="Gene3D" id="3.30.930.10">
    <property type="entry name" value="Bira Bifunctional Protein, Domain 2"/>
    <property type="match status" value="1"/>
</dbReference>
<evidence type="ECO:0000313" key="2">
    <source>
        <dbReference type="Proteomes" id="UP001187471"/>
    </source>
</evidence>
<dbReference type="EMBL" id="JAVXUO010001779">
    <property type="protein sequence ID" value="KAK2979252.1"/>
    <property type="molecule type" value="Genomic_DNA"/>
</dbReference>
<accession>A0AA88QZE3</accession>
<name>A0AA88QZE3_9ASTE</name>
<protein>
    <submittedName>
        <fullName evidence="1">Uncharacterized protein</fullName>
    </submittedName>
</protein>
<dbReference type="SUPFAM" id="SSF55681">
    <property type="entry name" value="Class II aaRS and biotin synthetases"/>
    <property type="match status" value="1"/>
</dbReference>
<comment type="caution">
    <text evidence="1">The sequence shown here is derived from an EMBL/GenBank/DDBJ whole genome shotgun (WGS) entry which is preliminary data.</text>
</comment>
<organism evidence="1 2">
    <name type="scientific">Escallonia rubra</name>
    <dbReference type="NCBI Taxonomy" id="112253"/>
    <lineage>
        <taxon>Eukaryota</taxon>
        <taxon>Viridiplantae</taxon>
        <taxon>Streptophyta</taxon>
        <taxon>Embryophyta</taxon>
        <taxon>Tracheophyta</taxon>
        <taxon>Spermatophyta</taxon>
        <taxon>Magnoliopsida</taxon>
        <taxon>eudicotyledons</taxon>
        <taxon>Gunneridae</taxon>
        <taxon>Pentapetalae</taxon>
        <taxon>asterids</taxon>
        <taxon>campanulids</taxon>
        <taxon>Escalloniales</taxon>
        <taxon>Escalloniaceae</taxon>
        <taxon>Escallonia</taxon>
    </lineage>
</organism>
<evidence type="ECO:0000313" key="1">
    <source>
        <dbReference type="EMBL" id="KAK2979252.1"/>
    </source>
</evidence>
<dbReference type="PANTHER" id="PTHR10993:SF15">
    <property type="entry name" value="OCTANOYLTRANSFERASE LIP2, MITOCHONDRIAL"/>
    <property type="match status" value="1"/>
</dbReference>
<dbReference type="AlphaFoldDB" id="A0AA88QZE3"/>
<dbReference type="InterPro" id="IPR045864">
    <property type="entry name" value="aa-tRNA-synth_II/BPL/LPL"/>
</dbReference>
<proteinExistence type="predicted"/>
<gene>
    <name evidence="1" type="ORF">RJ640_001642</name>
</gene>